<dbReference type="EC" id="2.3.1.-" evidence="2"/>
<evidence type="ECO:0000313" key="2">
    <source>
        <dbReference type="EMBL" id="MFC3965119.1"/>
    </source>
</evidence>
<reference evidence="3" key="1">
    <citation type="journal article" date="2019" name="Int. J. Syst. Evol. Microbiol.">
        <title>The Global Catalogue of Microorganisms (GCM) 10K type strain sequencing project: providing services to taxonomists for standard genome sequencing and annotation.</title>
        <authorList>
            <consortium name="The Broad Institute Genomics Platform"/>
            <consortium name="The Broad Institute Genome Sequencing Center for Infectious Disease"/>
            <person name="Wu L."/>
            <person name="Ma J."/>
        </authorList>
    </citation>
    <scope>NUCLEOTIDE SEQUENCE [LARGE SCALE GENOMIC DNA]</scope>
    <source>
        <strain evidence="3">CGMCC 4.7330</strain>
    </source>
</reference>
<keyword evidence="2" id="KW-0012">Acyltransferase</keyword>
<dbReference type="Gene3D" id="3.40.630.30">
    <property type="match status" value="1"/>
</dbReference>
<dbReference type="GO" id="GO:0016746">
    <property type="term" value="F:acyltransferase activity"/>
    <property type="evidence" value="ECO:0007669"/>
    <property type="project" value="UniProtKB-KW"/>
</dbReference>
<dbReference type="RefSeq" id="WP_378614873.1">
    <property type="nucleotide sequence ID" value="NZ_JBHSAX010000019.1"/>
</dbReference>
<dbReference type="InterPro" id="IPR016181">
    <property type="entry name" value="Acyl_CoA_acyltransferase"/>
</dbReference>
<name>A0ABV8DZQ5_9NOCA</name>
<proteinExistence type="predicted"/>
<evidence type="ECO:0000313" key="3">
    <source>
        <dbReference type="Proteomes" id="UP001595696"/>
    </source>
</evidence>
<organism evidence="2 3">
    <name type="scientific">Nocardia jiangsuensis</name>
    <dbReference type="NCBI Taxonomy" id="1691563"/>
    <lineage>
        <taxon>Bacteria</taxon>
        <taxon>Bacillati</taxon>
        <taxon>Actinomycetota</taxon>
        <taxon>Actinomycetes</taxon>
        <taxon>Mycobacteriales</taxon>
        <taxon>Nocardiaceae</taxon>
        <taxon>Nocardia</taxon>
    </lineage>
</organism>
<accession>A0ABV8DZQ5</accession>
<dbReference type="Pfam" id="PF00583">
    <property type="entry name" value="Acetyltransf_1"/>
    <property type="match status" value="1"/>
</dbReference>
<comment type="caution">
    <text evidence="2">The sequence shown here is derived from an EMBL/GenBank/DDBJ whole genome shotgun (WGS) entry which is preliminary data.</text>
</comment>
<evidence type="ECO:0000259" key="1">
    <source>
        <dbReference type="PROSITE" id="PS51186"/>
    </source>
</evidence>
<protein>
    <submittedName>
        <fullName evidence="2">GNAT family N-acetyltransferase</fullName>
        <ecNumber evidence="2">2.3.1.-</ecNumber>
    </submittedName>
</protein>
<sequence length="209" mass="22915">MEIRAVLPGDRAELLTLSSRAGAGSPTESIWGHAESEAAVYLTPYFELEPESLFVAVSGGELAGYLAGCVDTAAFPSEEERMRRAMSDHRLFFKRRPLAFFARAGIDAMRPGPTAGELDDPRYPAHLHINLVPEARGTGAADALMARWFLRLEQAGAPGCFLQTLVENTRAGKFFERSGFTDHGPTPLVPGLRYRGARVHQRTMVRASR</sequence>
<keyword evidence="3" id="KW-1185">Reference proteome</keyword>
<gene>
    <name evidence="2" type="ORF">ACFO0B_24290</name>
</gene>
<dbReference type="SUPFAM" id="SSF55729">
    <property type="entry name" value="Acyl-CoA N-acyltransferases (Nat)"/>
    <property type="match status" value="1"/>
</dbReference>
<feature type="domain" description="N-acetyltransferase" evidence="1">
    <location>
        <begin position="1"/>
        <end position="209"/>
    </location>
</feature>
<dbReference type="PROSITE" id="PS51186">
    <property type="entry name" value="GNAT"/>
    <property type="match status" value="1"/>
</dbReference>
<dbReference type="Proteomes" id="UP001595696">
    <property type="component" value="Unassembled WGS sequence"/>
</dbReference>
<keyword evidence="2" id="KW-0808">Transferase</keyword>
<dbReference type="InterPro" id="IPR000182">
    <property type="entry name" value="GNAT_dom"/>
</dbReference>
<dbReference type="EMBL" id="JBHSAX010000019">
    <property type="protein sequence ID" value="MFC3965119.1"/>
    <property type="molecule type" value="Genomic_DNA"/>
</dbReference>